<accession>A0A857J7N1</accession>
<name>A0A857J7N1_9BURK</name>
<dbReference type="AlphaFoldDB" id="A0A857J7N1"/>
<dbReference type="Pfam" id="PF09849">
    <property type="entry name" value="DUF2076"/>
    <property type="match status" value="1"/>
</dbReference>
<protein>
    <submittedName>
        <fullName evidence="2">DUF2076 family protein</fullName>
    </submittedName>
</protein>
<evidence type="ECO:0000256" key="1">
    <source>
        <dbReference type="SAM" id="MobiDB-lite"/>
    </source>
</evidence>
<dbReference type="InterPro" id="IPR018648">
    <property type="entry name" value="DUF2076"/>
</dbReference>
<proteinExistence type="predicted"/>
<evidence type="ECO:0000313" key="3">
    <source>
        <dbReference type="Proteomes" id="UP000464787"/>
    </source>
</evidence>
<dbReference type="RefSeq" id="WP_160552316.1">
    <property type="nucleotide sequence ID" value="NZ_CP047650.1"/>
</dbReference>
<sequence length="250" mass="25778">MTPQEHTLLDTFLARLQAAGPVAKDAEADALIRSRLEGHPDAGYLLVQRCLLVERALAEANTQIAALRQQAQASGGGSFLGGGVPEGFGRQPSQAYNPEPRWDARQDAPPPQAPVQAQPQGWRDRLFGGGAAQQAAPAAAGPSFLGTAATTAAGVAGGMFLFNGIEHLLGGNHGGGLGNSNSLFGANDAGSLGGPMTQNITENVFLEDDRAGGDKRQGFLDGDLDDSGGNADNWADNDAGNYPDDGDNFI</sequence>
<dbReference type="KEGG" id="xyk:GT347_12820"/>
<reference evidence="2 3" key="1">
    <citation type="submission" date="2020-01" db="EMBL/GenBank/DDBJ databases">
        <title>Genome sequencing of strain KACC 21265.</title>
        <authorList>
            <person name="Heo J."/>
            <person name="Kim S.-J."/>
            <person name="Kim J.-S."/>
            <person name="Hong S.-B."/>
            <person name="Kwon S.-W."/>
        </authorList>
    </citation>
    <scope>NUCLEOTIDE SEQUENCE [LARGE SCALE GENOMIC DNA]</scope>
    <source>
        <strain evidence="2 3">KACC 21265</strain>
    </source>
</reference>
<keyword evidence="3" id="KW-1185">Reference proteome</keyword>
<feature type="compositionally biased region" description="Low complexity" evidence="1">
    <location>
        <begin position="227"/>
        <end position="241"/>
    </location>
</feature>
<evidence type="ECO:0000313" key="2">
    <source>
        <dbReference type="EMBL" id="QHI98795.1"/>
    </source>
</evidence>
<organism evidence="2 3">
    <name type="scientific">Xylophilus rhododendri</name>
    <dbReference type="NCBI Taxonomy" id="2697032"/>
    <lineage>
        <taxon>Bacteria</taxon>
        <taxon>Pseudomonadati</taxon>
        <taxon>Pseudomonadota</taxon>
        <taxon>Betaproteobacteria</taxon>
        <taxon>Burkholderiales</taxon>
        <taxon>Xylophilus</taxon>
    </lineage>
</organism>
<dbReference type="EMBL" id="CP047650">
    <property type="protein sequence ID" value="QHI98795.1"/>
    <property type="molecule type" value="Genomic_DNA"/>
</dbReference>
<dbReference type="Proteomes" id="UP000464787">
    <property type="component" value="Chromosome"/>
</dbReference>
<feature type="region of interest" description="Disordered" evidence="1">
    <location>
        <begin position="211"/>
        <end position="250"/>
    </location>
</feature>
<gene>
    <name evidence="2" type="ORF">GT347_12820</name>
</gene>
<feature type="region of interest" description="Disordered" evidence="1">
    <location>
        <begin position="78"/>
        <end position="125"/>
    </location>
</feature>